<protein>
    <submittedName>
        <fullName evidence="1">Uncharacterized protein</fullName>
    </submittedName>
</protein>
<accession>A0A0E9TB57</accession>
<organism evidence="1">
    <name type="scientific">Anguilla anguilla</name>
    <name type="common">European freshwater eel</name>
    <name type="synonym">Muraena anguilla</name>
    <dbReference type="NCBI Taxonomy" id="7936"/>
    <lineage>
        <taxon>Eukaryota</taxon>
        <taxon>Metazoa</taxon>
        <taxon>Chordata</taxon>
        <taxon>Craniata</taxon>
        <taxon>Vertebrata</taxon>
        <taxon>Euteleostomi</taxon>
        <taxon>Actinopterygii</taxon>
        <taxon>Neopterygii</taxon>
        <taxon>Teleostei</taxon>
        <taxon>Anguilliformes</taxon>
        <taxon>Anguillidae</taxon>
        <taxon>Anguilla</taxon>
    </lineage>
</organism>
<reference evidence="1" key="2">
    <citation type="journal article" date="2015" name="Fish Shellfish Immunol.">
        <title>Early steps in the European eel (Anguilla anguilla)-Vibrio vulnificus interaction in the gills: Role of the RtxA13 toxin.</title>
        <authorList>
            <person name="Callol A."/>
            <person name="Pajuelo D."/>
            <person name="Ebbesson L."/>
            <person name="Teles M."/>
            <person name="MacKenzie S."/>
            <person name="Amaro C."/>
        </authorList>
    </citation>
    <scope>NUCLEOTIDE SEQUENCE</scope>
</reference>
<proteinExistence type="predicted"/>
<dbReference type="EMBL" id="GBXM01058432">
    <property type="protein sequence ID" value="JAH50145.1"/>
    <property type="molecule type" value="Transcribed_RNA"/>
</dbReference>
<sequence length="20" mass="2578">MRVYEYYIKLKHFIVVLHLL</sequence>
<evidence type="ECO:0000313" key="1">
    <source>
        <dbReference type="EMBL" id="JAH50145.1"/>
    </source>
</evidence>
<reference evidence="1" key="1">
    <citation type="submission" date="2014-11" db="EMBL/GenBank/DDBJ databases">
        <authorList>
            <person name="Amaro Gonzalez C."/>
        </authorList>
    </citation>
    <scope>NUCLEOTIDE SEQUENCE</scope>
</reference>
<dbReference type="AlphaFoldDB" id="A0A0E9TB57"/>
<name>A0A0E9TB57_ANGAN</name>